<dbReference type="OrthoDB" id="7819947at2"/>
<accession>A0A238KE39</accession>
<proteinExistence type="predicted"/>
<dbReference type="AlphaFoldDB" id="A0A238KE39"/>
<dbReference type="RefSeq" id="WP_097804511.1">
    <property type="nucleotide sequence ID" value="NZ_FXYH01000006.1"/>
</dbReference>
<dbReference type="Pfam" id="PF20044">
    <property type="entry name" value="DUF6446"/>
    <property type="match status" value="1"/>
</dbReference>
<organism evidence="3 4">
    <name type="scientific">Pelagimonas varians</name>
    <dbReference type="NCBI Taxonomy" id="696760"/>
    <lineage>
        <taxon>Bacteria</taxon>
        <taxon>Pseudomonadati</taxon>
        <taxon>Pseudomonadota</taxon>
        <taxon>Alphaproteobacteria</taxon>
        <taxon>Rhodobacterales</taxon>
        <taxon>Roseobacteraceae</taxon>
        <taxon>Pelagimonas</taxon>
    </lineage>
</organism>
<name>A0A238KE39_9RHOB</name>
<feature type="transmembrane region" description="Helical" evidence="2">
    <location>
        <begin position="6"/>
        <end position="25"/>
    </location>
</feature>
<evidence type="ECO:0000256" key="1">
    <source>
        <dbReference type="SAM" id="MobiDB-lite"/>
    </source>
</evidence>
<evidence type="ECO:0000313" key="4">
    <source>
        <dbReference type="Proteomes" id="UP000220836"/>
    </source>
</evidence>
<evidence type="ECO:0000256" key="2">
    <source>
        <dbReference type="SAM" id="Phobius"/>
    </source>
</evidence>
<protein>
    <recommendedName>
        <fullName evidence="5">Histidine kinase</fullName>
    </recommendedName>
</protein>
<dbReference type="InterPro" id="IPR045616">
    <property type="entry name" value="DUF6446"/>
</dbReference>
<keyword evidence="2" id="KW-0812">Transmembrane</keyword>
<dbReference type="EMBL" id="FXYH01000006">
    <property type="protein sequence ID" value="SMX40452.1"/>
    <property type="molecule type" value="Genomic_DNA"/>
</dbReference>
<feature type="region of interest" description="Disordered" evidence="1">
    <location>
        <begin position="163"/>
        <end position="188"/>
    </location>
</feature>
<keyword evidence="4" id="KW-1185">Reference proteome</keyword>
<dbReference type="Proteomes" id="UP000220836">
    <property type="component" value="Unassembled WGS sequence"/>
</dbReference>
<evidence type="ECO:0008006" key="5">
    <source>
        <dbReference type="Google" id="ProtNLM"/>
    </source>
</evidence>
<gene>
    <name evidence="3" type="ORF">PEV8663_02009</name>
</gene>
<keyword evidence="2" id="KW-0472">Membrane</keyword>
<reference evidence="3 4" key="1">
    <citation type="submission" date="2017-05" db="EMBL/GenBank/DDBJ databases">
        <authorList>
            <person name="Song R."/>
            <person name="Chenine A.L."/>
            <person name="Ruprecht R.M."/>
        </authorList>
    </citation>
    <scope>NUCLEOTIDE SEQUENCE [LARGE SCALE GENOMIC DNA]</scope>
    <source>
        <strain evidence="3 4">CECT 8663</strain>
    </source>
</reference>
<keyword evidence="2" id="KW-1133">Transmembrane helix</keyword>
<sequence length="188" mass="20640">MTAGKLIAGAIVVIALVFGGFVYYMQVYHYYEEVKVSGSNDVELTVMASGAVEPILYEDFKAIDAESSPIRFRGCFSTSMSIPMLTETYEPYEGASPRNAPDWFDCFDAEMIGAEIDAGTAFVFTGQRNFEWGIDRVVAITDSGRGYVWHEINDCGDKAYDGSPLGKDCPPREVTPDVTPDVTSDGDY</sequence>
<evidence type="ECO:0000313" key="3">
    <source>
        <dbReference type="EMBL" id="SMX40452.1"/>
    </source>
</evidence>